<dbReference type="GO" id="GO:0052689">
    <property type="term" value="F:carboxylic ester hydrolase activity"/>
    <property type="evidence" value="ECO:0007669"/>
    <property type="project" value="UniProtKB-ARBA"/>
</dbReference>
<name>A0A5N8W675_9ACTN</name>
<evidence type="ECO:0000313" key="6">
    <source>
        <dbReference type="Proteomes" id="UP000326979"/>
    </source>
</evidence>
<keyword evidence="6" id="KW-1185">Reference proteome</keyword>
<reference evidence="5 6" key="1">
    <citation type="submission" date="2019-07" db="EMBL/GenBank/DDBJ databases">
        <title>New species of Amycolatopsis and Streptomyces.</title>
        <authorList>
            <person name="Duangmal K."/>
            <person name="Teo W.F.A."/>
            <person name="Lipun K."/>
        </authorList>
    </citation>
    <scope>NUCLEOTIDE SEQUENCE [LARGE SCALE GENOMIC DNA]</scope>
    <source>
        <strain evidence="5 6">TISTR 2346</strain>
    </source>
</reference>
<dbReference type="InterPro" id="IPR050261">
    <property type="entry name" value="FrsA_esterase"/>
</dbReference>
<accession>A0A5N8W675</accession>
<comment type="similarity">
    <text evidence="1">Belongs to the AB hydrolase superfamily.</text>
</comment>
<dbReference type="Proteomes" id="UP000326979">
    <property type="component" value="Unassembled WGS sequence"/>
</dbReference>
<feature type="chain" id="PRO_5024949691" evidence="3">
    <location>
        <begin position="31"/>
        <end position="311"/>
    </location>
</feature>
<dbReference type="PANTHER" id="PTHR22946">
    <property type="entry name" value="DIENELACTONE HYDROLASE DOMAIN-CONTAINING PROTEIN-RELATED"/>
    <property type="match status" value="1"/>
</dbReference>
<dbReference type="InterPro" id="IPR029058">
    <property type="entry name" value="AB_hydrolase_fold"/>
</dbReference>
<organism evidence="5 6">
    <name type="scientific">Streptomyces phyllanthi</name>
    <dbReference type="NCBI Taxonomy" id="1803180"/>
    <lineage>
        <taxon>Bacteria</taxon>
        <taxon>Bacillati</taxon>
        <taxon>Actinomycetota</taxon>
        <taxon>Actinomycetes</taxon>
        <taxon>Kitasatosporales</taxon>
        <taxon>Streptomycetaceae</taxon>
        <taxon>Streptomyces</taxon>
    </lineage>
</organism>
<evidence type="ECO:0000259" key="4">
    <source>
        <dbReference type="Pfam" id="PF12740"/>
    </source>
</evidence>
<dbReference type="OrthoDB" id="1466228at2"/>
<dbReference type="SUPFAM" id="SSF53474">
    <property type="entry name" value="alpha/beta-Hydrolases"/>
    <property type="match status" value="1"/>
</dbReference>
<dbReference type="RefSeq" id="WP_152785220.1">
    <property type="nucleotide sequence ID" value="NZ_BAABEQ010000046.1"/>
</dbReference>
<protein>
    <submittedName>
        <fullName evidence="5">Alpha/beta hydrolase</fullName>
    </submittedName>
</protein>
<evidence type="ECO:0000313" key="5">
    <source>
        <dbReference type="EMBL" id="MPY41625.1"/>
    </source>
</evidence>
<gene>
    <name evidence="5" type="ORF">FNH04_17395</name>
</gene>
<dbReference type="PANTHER" id="PTHR22946:SF9">
    <property type="entry name" value="POLYKETIDE TRANSFERASE AF380"/>
    <property type="match status" value="1"/>
</dbReference>
<evidence type="ECO:0000256" key="3">
    <source>
        <dbReference type="SAM" id="SignalP"/>
    </source>
</evidence>
<dbReference type="Gene3D" id="3.40.50.1820">
    <property type="entry name" value="alpha/beta hydrolase"/>
    <property type="match status" value="1"/>
</dbReference>
<proteinExistence type="inferred from homology"/>
<dbReference type="Pfam" id="PF12740">
    <property type="entry name" value="PETase"/>
    <property type="match status" value="1"/>
</dbReference>
<keyword evidence="2 5" id="KW-0378">Hydrolase</keyword>
<dbReference type="AlphaFoldDB" id="A0A5N8W675"/>
<dbReference type="InterPro" id="IPR041127">
    <property type="entry name" value="PET_hydrolase/cutinase-like"/>
</dbReference>
<comment type="caution">
    <text evidence="5">The sequence shown here is derived from an EMBL/GenBank/DDBJ whole genome shotgun (WGS) entry which is preliminary data.</text>
</comment>
<feature type="signal peptide" evidence="3">
    <location>
        <begin position="1"/>
        <end position="30"/>
    </location>
</feature>
<evidence type="ECO:0000256" key="2">
    <source>
        <dbReference type="ARBA" id="ARBA00022801"/>
    </source>
</evidence>
<feature type="domain" description="PET hydrolase/cutinase-like" evidence="4">
    <location>
        <begin position="50"/>
        <end position="309"/>
    </location>
</feature>
<evidence type="ECO:0000256" key="1">
    <source>
        <dbReference type="ARBA" id="ARBA00008645"/>
    </source>
</evidence>
<dbReference type="EMBL" id="VJZE01000105">
    <property type="protein sequence ID" value="MPY41625.1"/>
    <property type="molecule type" value="Genomic_DNA"/>
</dbReference>
<sequence length="311" mass="32890">MRTALKKRRTALLAASISLAALLGVSTAQADTATSYEKRYGVSSVAAVDAQQSPYERGPAPTEASVTASRGPFAISQLTVPQGSGTGFKNGTIYYPTSTAEGTFGAVAVIPGFMSPQAVIQWLGPRLASQGFVVFTLDTFNGQDFPQDRAKQLLAALDYLTTSSAVKNRVDPGRLAVMGHSMGGGASLWASANRPSLKAAVPLAPWEVDSSWAQADKVPTLIIGGQSDAVAPVDSMSIPFFTSITAPEKAYLELKNGDHFVPAAEGPVVAKYAISWLKRFVDLDTRYDQFLCPAPAPDANISQYRATCPHT</sequence>
<keyword evidence="3" id="KW-0732">Signal</keyword>